<keyword evidence="3" id="KW-1185">Reference proteome</keyword>
<gene>
    <name evidence="2" type="ORF">FAGAP_1282</name>
</gene>
<evidence type="ECO:0000313" key="2">
    <source>
        <dbReference type="EMBL" id="KAF4502504.1"/>
    </source>
</evidence>
<name>A0A9P5EGQ7_9HYPO</name>
<protein>
    <submittedName>
        <fullName evidence="2">Uncharacterized protein</fullName>
    </submittedName>
</protein>
<feature type="region of interest" description="Disordered" evidence="1">
    <location>
        <begin position="9"/>
        <end position="52"/>
    </location>
</feature>
<feature type="compositionally biased region" description="Polar residues" evidence="1">
    <location>
        <begin position="30"/>
        <end position="50"/>
    </location>
</feature>
<organism evidence="2 3">
    <name type="scientific">Fusarium agapanthi</name>
    <dbReference type="NCBI Taxonomy" id="1803897"/>
    <lineage>
        <taxon>Eukaryota</taxon>
        <taxon>Fungi</taxon>
        <taxon>Dikarya</taxon>
        <taxon>Ascomycota</taxon>
        <taxon>Pezizomycotina</taxon>
        <taxon>Sordariomycetes</taxon>
        <taxon>Hypocreomycetidae</taxon>
        <taxon>Hypocreales</taxon>
        <taxon>Nectriaceae</taxon>
        <taxon>Fusarium</taxon>
        <taxon>Fusarium fujikuroi species complex</taxon>
    </lineage>
</organism>
<evidence type="ECO:0000313" key="3">
    <source>
        <dbReference type="Proteomes" id="UP000737391"/>
    </source>
</evidence>
<sequence>MSDVHYVAANDEVASDTSSIVAESGKSDINGPSSTTPTNESKSSTTSQPDLTAIHAPRIVKIHHIRELRLIGILNPLGRALGYYFNNPYNEFLVRNITAHSNHTIQAIIFQGKCSAGNYIT</sequence>
<evidence type="ECO:0000256" key="1">
    <source>
        <dbReference type="SAM" id="MobiDB-lite"/>
    </source>
</evidence>
<dbReference type="OrthoDB" id="5026901at2759"/>
<accession>A0A9P5EGQ7</accession>
<dbReference type="Proteomes" id="UP000737391">
    <property type="component" value="Unassembled WGS sequence"/>
</dbReference>
<comment type="caution">
    <text evidence="2">The sequence shown here is derived from an EMBL/GenBank/DDBJ whole genome shotgun (WGS) entry which is preliminary data.</text>
</comment>
<dbReference type="AlphaFoldDB" id="A0A9P5EGQ7"/>
<proteinExistence type="predicted"/>
<dbReference type="EMBL" id="LUFC02000072">
    <property type="protein sequence ID" value="KAF4502504.1"/>
    <property type="molecule type" value="Genomic_DNA"/>
</dbReference>
<reference evidence="2" key="1">
    <citation type="submission" date="2020-01" db="EMBL/GenBank/DDBJ databases">
        <title>Identification and distribution of gene clusters putatively required for synthesis of sphingolipid metabolism inhibitors in phylogenetically diverse species of the filamentous fungus Fusarium.</title>
        <authorList>
            <person name="Kim H.-S."/>
            <person name="Busman M."/>
            <person name="Brown D.W."/>
            <person name="Divon H."/>
            <person name="Uhlig S."/>
            <person name="Proctor R.H."/>
        </authorList>
    </citation>
    <scope>NUCLEOTIDE SEQUENCE</scope>
    <source>
        <strain evidence="2">NRRL 31653</strain>
    </source>
</reference>